<name>A0A9P0K5C6_ACAOB</name>
<gene>
    <name evidence="1" type="ORF">ACAOBT_LOCUS7585</name>
</gene>
<proteinExistence type="predicted"/>
<dbReference type="EMBL" id="CAKOFQ010006749">
    <property type="protein sequence ID" value="CAH1967893.1"/>
    <property type="molecule type" value="Genomic_DNA"/>
</dbReference>
<dbReference type="AlphaFoldDB" id="A0A9P0K5C6"/>
<reference evidence="1" key="1">
    <citation type="submission" date="2022-03" db="EMBL/GenBank/DDBJ databases">
        <authorList>
            <person name="Sayadi A."/>
        </authorList>
    </citation>
    <scope>NUCLEOTIDE SEQUENCE</scope>
</reference>
<sequence length="81" mass="9477">MKIFLFRGNSELFKLTKREDKQIARFFTFGALVYTKIWIEAPLAADAPFNDLLHWKSLKLYEAIDLGISIAARVVLEHHLW</sequence>
<accession>A0A9P0K5C6</accession>
<evidence type="ECO:0000313" key="2">
    <source>
        <dbReference type="Proteomes" id="UP001152888"/>
    </source>
</evidence>
<comment type="caution">
    <text evidence="1">The sequence shown here is derived from an EMBL/GenBank/DDBJ whole genome shotgun (WGS) entry which is preliminary data.</text>
</comment>
<keyword evidence="2" id="KW-1185">Reference proteome</keyword>
<dbReference type="Proteomes" id="UP001152888">
    <property type="component" value="Unassembled WGS sequence"/>
</dbReference>
<evidence type="ECO:0000313" key="1">
    <source>
        <dbReference type="EMBL" id="CAH1967893.1"/>
    </source>
</evidence>
<protein>
    <submittedName>
        <fullName evidence="1">Uncharacterized protein</fullName>
    </submittedName>
</protein>
<organism evidence="1 2">
    <name type="scientific">Acanthoscelides obtectus</name>
    <name type="common">Bean weevil</name>
    <name type="synonym">Bruchus obtectus</name>
    <dbReference type="NCBI Taxonomy" id="200917"/>
    <lineage>
        <taxon>Eukaryota</taxon>
        <taxon>Metazoa</taxon>
        <taxon>Ecdysozoa</taxon>
        <taxon>Arthropoda</taxon>
        <taxon>Hexapoda</taxon>
        <taxon>Insecta</taxon>
        <taxon>Pterygota</taxon>
        <taxon>Neoptera</taxon>
        <taxon>Endopterygota</taxon>
        <taxon>Coleoptera</taxon>
        <taxon>Polyphaga</taxon>
        <taxon>Cucujiformia</taxon>
        <taxon>Chrysomeloidea</taxon>
        <taxon>Chrysomelidae</taxon>
        <taxon>Bruchinae</taxon>
        <taxon>Bruchini</taxon>
        <taxon>Acanthoscelides</taxon>
    </lineage>
</organism>
<dbReference type="OrthoDB" id="8053568at2759"/>